<dbReference type="EMBL" id="BOQN01000206">
    <property type="protein sequence ID" value="GIM98252.1"/>
    <property type="molecule type" value="Genomic_DNA"/>
</dbReference>
<evidence type="ECO:0000313" key="3">
    <source>
        <dbReference type="EMBL" id="GIM98252.1"/>
    </source>
</evidence>
<dbReference type="Proteomes" id="UP000677082">
    <property type="component" value="Unassembled WGS sequence"/>
</dbReference>
<organism evidence="3 4">
    <name type="scientific">Paractinoplanes toevensis</name>
    <dbReference type="NCBI Taxonomy" id="571911"/>
    <lineage>
        <taxon>Bacteria</taxon>
        <taxon>Bacillati</taxon>
        <taxon>Actinomycetota</taxon>
        <taxon>Actinomycetes</taxon>
        <taxon>Micromonosporales</taxon>
        <taxon>Micromonosporaceae</taxon>
        <taxon>Paractinoplanes</taxon>
    </lineage>
</organism>
<dbReference type="AlphaFoldDB" id="A0A919WDQ2"/>
<dbReference type="PROSITE" id="PS51257">
    <property type="entry name" value="PROKAR_LIPOPROTEIN"/>
    <property type="match status" value="1"/>
</dbReference>
<sequence length="186" mass="19845">MMQRFGAVVIGSLLLAGASAGCSDDRPQRQDAPPPASTPSLRAPSQDTPASADTKALAAYRGMWNAYATAGESADPTHGDLAQYTTGDALSALTKGLDEYRDKGQVMKGRPVMTPRVTERPPAGDPVQQFEIQDCLDSTNWLIYEKSGKLVNDEPGGRRFTGAFVRDTGDGVWKVWSVGVHEVGSC</sequence>
<feature type="signal peptide" evidence="2">
    <location>
        <begin position="1"/>
        <end position="20"/>
    </location>
</feature>
<reference evidence="3 4" key="1">
    <citation type="submission" date="2021-03" db="EMBL/GenBank/DDBJ databases">
        <title>Whole genome shotgun sequence of Actinoplanes toevensis NBRC 105298.</title>
        <authorList>
            <person name="Komaki H."/>
            <person name="Tamura T."/>
        </authorList>
    </citation>
    <scope>NUCLEOTIDE SEQUENCE [LARGE SCALE GENOMIC DNA]</scope>
    <source>
        <strain evidence="3 4">NBRC 105298</strain>
    </source>
</reference>
<evidence type="ECO:0008006" key="5">
    <source>
        <dbReference type="Google" id="ProtNLM"/>
    </source>
</evidence>
<evidence type="ECO:0000256" key="1">
    <source>
        <dbReference type="SAM" id="MobiDB-lite"/>
    </source>
</evidence>
<accession>A0A919WDQ2</accession>
<keyword evidence="2" id="KW-0732">Signal</keyword>
<dbReference type="RefSeq" id="WP_246608250.1">
    <property type="nucleotide sequence ID" value="NZ_BOQN01000206.1"/>
</dbReference>
<feature type="chain" id="PRO_5038754768" description="Secreted protein/lipoprotein" evidence="2">
    <location>
        <begin position="21"/>
        <end position="186"/>
    </location>
</feature>
<protein>
    <recommendedName>
        <fullName evidence="5">Secreted protein/lipoprotein</fullName>
    </recommendedName>
</protein>
<comment type="caution">
    <text evidence="3">The sequence shown here is derived from an EMBL/GenBank/DDBJ whole genome shotgun (WGS) entry which is preliminary data.</text>
</comment>
<evidence type="ECO:0000313" key="4">
    <source>
        <dbReference type="Proteomes" id="UP000677082"/>
    </source>
</evidence>
<name>A0A919WDQ2_9ACTN</name>
<keyword evidence="4" id="KW-1185">Reference proteome</keyword>
<gene>
    <name evidence="3" type="ORF">Ato02nite_100450</name>
</gene>
<feature type="compositionally biased region" description="Polar residues" evidence="1">
    <location>
        <begin position="38"/>
        <end position="51"/>
    </location>
</feature>
<proteinExistence type="predicted"/>
<feature type="region of interest" description="Disordered" evidence="1">
    <location>
        <begin position="20"/>
        <end position="53"/>
    </location>
</feature>
<evidence type="ECO:0000256" key="2">
    <source>
        <dbReference type="SAM" id="SignalP"/>
    </source>
</evidence>